<dbReference type="EMBL" id="JALJOT010000014">
    <property type="protein sequence ID" value="KAK9903413.1"/>
    <property type="molecule type" value="Genomic_DNA"/>
</dbReference>
<comment type="caution">
    <text evidence="2">The sequence shown here is derived from an EMBL/GenBank/DDBJ whole genome shotgun (WGS) entry which is preliminary data.</text>
</comment>
<reference evidence="2 3" key="1">
    <citation type="journal article" date="2024" name="Nat. Commun.">
        <title>Phylogenomics reveals the evolutionary origins of lichenization in chlorophyte algae.</title>
        <authorList>
            <person name="Puginier C."/>
            <person name="Libourel C."/>
            <person name="Otte J."/>
            <person name="Skaloud P."/>
            <person name="Haon M."/>
            <person name="Grisel S."/>
            <person name="Petersen M."/>
            <person name="Berrin J.G."/>
            <person name="Delaux P.M."/>
            <person name="Dal Grande F."/>
            <person name="Keller J."/>
        </authorList>
    </citation>
    <scope>NUCLEOTIDE SEQUENCE [LARGE SCALE GENOMIC DNA]</scope>
    <source>
        <strain evidence="2 3">SAG 216-7</strain>
    </source>
</reference>
<gene>
    <name evidence="2" type="ORF">WJX75_004999</name>
</gene>
<dbReference type="Proteomes" id="UP001491310">
    <property type="component" value="Unassembled WGS sequence"/>
</dbReference>
<evidence type="ECO:0000313" key="3">
    <source>
        <dbReference type="Proteomes" id="UP001491310"/>
    </source>
</evidence>
<feature type="region of interest" description="Disordered" evidence="1">
    <location>
        <begin position="140"/>
        <end position="204"/>
    </location>
</feature>
<keyword evidence="3" id="KW-1185">Reference proteome</keyword>
<evidence type="ECO:0000256" key="1">
    <source>
        <dbReference type="SAM" id="MobiDB-lite"/>
    </source>
</evidence>
<accession>A0ABR2YE00</accession>
<organism evidence="2 3">
    <name type="scientific">Coccomyxa subellipsoidea</name>
    <dbReference type="NCBI Taxonomy" id="248742"/>
    <lineage>
        <taxon>Eukaryota</taxon>
        <taxon>Viridiplantae</taxon>
        <taxon>Chlorophyta</taxon>
        <taxon>core chlorophytes</taxon>
        <taxon>Trebouxiophyceae</taxon>
        <taxon>Trebouxiophyceae incertae sedis</taxon>
        <taxon>Coccomyxaceae</taxon>
        <taxon>Coccomyxa</taxon>
    </lineage>
</organism>
<protein>
    <submittedName>
        <fullName evidence="2">Uncharacterized protein</fullName>
    </submittedName>
</protein>
<name>A0ABR2YE00_9CHLO</name>
<proteinExistence type="predicted"/>
<evidence type="ECO:0000313" key="2">
    <source>
        <dbReference type="EMBL" id="KAK9903413.1"/>
    </source>
</evidence>
<sequence>MAAQQGSDKVLTKQLRLEGSETKEQHTADLHGDLIKTATLKEAEIHAEMLDLRRALETLTGVVAALTLGKHPVSKEQATAAATDQALIARKPMKGYRCISCDNPVADLSGLPRIPLPSTLMKSAGPFRGVNICKERSAVEKHGNRASSTTRLPDSCHKKESGNLSLCGSSPGRRMNMEPPKQWGPSTHNDAPASARGHVGRWHT</sequence>